<dbReference type="RefSeq" id="WP_186441047.1">
    <property type="nucleotide sequence ID" value="NZ_LT828540.1"/>
</dbReference>
<sequence>MKQINHALFITFFLMFILLATSAHAVGPYIDNGDGTVSDEGTGLMWQQRDDGVTRTWEDACQACEELELAGYDDWRRPQCGGIEEYR</sequence>
<feature type="chain" id="PRO_5012529047" description="Lcl C-terminal domain-containing protein" evidence="1">
    <location>
        <begin position="26"/>
        <end position="87"/>
    </location>
</feature>
<evidence type="ECO:0000313" key="4">
    <source>
        <dbReference type="Proteomes" id="UP000191931"/>
    </source>
</evidence>
<name>A0A1W1H4S6_9BACT</name>
<proteinExistence type="predicted"/>
<feature type="signal peptide" evidence="1">
    <location>
        <begin position="1"/>
        <end position="25"/>
    </location>
</feature>
<keyword evidence="4" id="KW-1185">Reference proteome</keyword>
<evidence type="ECO:0000256" key="1">
    <source>
        <dbReference type="SAM" id="SignalP"/>
    </source>
</evidence>
<organism evidence="3 4">
    <name type="scientific">Desulfamplus magnetovallimortis</name>
    <dbReference type="NCBI Taxonomy" id="1246637"/>
    <lineage>
        <taxon>Bacteria</taxon>
        <taxon>Pseudomonadati</taxon>
        <taxon>Thermodesulfobacteriota</taxon>
        <taxon>Desulfobacteria</taxon>
        <taxon>Desulfobacterales</taxon>
        <taxon>Desulfobacteraceae</taxon>
        <taxon>Desulfamplus</taxon>
    </lineage>
</organism>
<dbReference type="STRING" id="1246637.MTBBW1_100003"/>
<accession>A0A1W1H4S6</accession>
<dbReference type="Proteomes" id="UP000191931">
    <property type="component" value="Unassembled WGS sequence"/>
</dbReference>
<dbReference type="Pfam" id="PF07603">
    <property type="entry name" value="Lcl_C"/>
    <property type="match status" value="1"/>
</dbReference>
<protein>
    <recommendedName>
        <fullName evidence="2">Lcl C-terminal domain-containing protein</fullName>
    </recommendedName>
</protein>
<reference evidence="3 4" key="1">
    <citation type="submission" date="2017-03" db="EMBL/GenBank/DDBJ databases">
        <authorList>
            <person name="Afonso C.L."/>
            <person name="Miller P.J."/>
            <person name="Scott M.A."/>
            <person name="Spackman E."/>
            <person name="Goraichik I."/>
            <person name="Dimitrov K.M."/>
            <person name="Suarez D.L."/>
            <person name="Swayne D.E."/>
        </authorList>
    </citation>
    <scope>NUCLEOTIDE SEQUENCE [LARGE SCALE GENOMIC DNA]</scope>
    <source>
        <strain evidence="3">PRJEB14757</strain>
    </source>
</reference>
<feature type="domain" description="Lcl C-terminal" evidence="2">
    <location>
        <begin position="35"/>
        <end position="79"/>
    </location>
</feature>
<dbReference type="EMBL" id="FWEV01000002">
    <property type="protein sequence ID" value="SLM27442.1"/>
    <property type="molecule type" value="Genomic_DNA"/>
</dbReference>
<evidence type="ECO:0000259" key="2">
    <source>
        <dbReference type="Pfam" id="PF07603"/>
    </source>
</evidence>
<dbReference type="InterPro" id="IPR011460">
    <property type="entry name" value="Lcl_C"/>
</dbReference>
<keyword evidence="1" id="KW-0732">Signal</keyword>
<dbReference type="AlphaFoldDB" id="A0A1W1H4S6"/>
<evidence type="ECO:0000313" key="3">
    <source>
        <dbReference type="EMBL" id="SLM27442.1"/>
    </source>
</evidence>
<gene>
    <name evidence="3" type="ORF">MTBBW1_100003</name>
</gene>